<comment type="caution">
    <text evidence="1">The sequence shown here is derived from an EMBL/GenBank/DDBJ whole genome shotgun (WGS) entry which is preliminary data.</text>
</comment>
<sequence>MSHLREANWEGNRNIKLSINKGVGCMKKDCCFYKSFTLKGVRYSLYDSVYVYQEDCPEAHIGKIVEIYKTPANETGMKLVWFFRPNEICNFLNDYKPSSKEIFLASGEGKGLSNISPLEAVIRKCNVLCASNDWRNPQASKQELSKADYIFSHTFDVAKLKIEESIPEEIDGVKVEHFFNPKNDQALVNAHNSEENVRKGTGKSSSSLRFGLKKVVSSRVKVGSSGIKLSPVVKGAKKPAFNMDKPGCLLRPKSTATKCAAGERYKKNIDELGGWTGESSSSSRLRLEKAVHNAVKDENCGNRINPVVKGDFWECLSYVFLVNLTDWIKLTCFHHVQSQKKLQFQLAKKSIFQVIKGKRMNHSLGLLKPKARVREWTGKSILCPRFELDKLVGRVVKFSSSGIRVSSVVKAAPNVDKQRRFSSYNTSVRPQTSDNDGTVRQIGCSQLENEGKMRRSEDIIQRSASDIPLKKRRLLQYKESKYLDAPTAQHVQTRGAKTKSLNVEVTRRPDSYRRSWFKELPWEKSVQRADEVGSLECLENLDRSYISSKVECCLLDRPPLPGALQFAIRQGSNLMWVSRHVKICGDIMATSTHGRFCEDDSCFVEELELPESKPRVASSHMNPTITRKLLILKSLRFFPHPNLS</sequence>
<evidence type="ECO:0000313" key="1">
    <source>
        <dbReference type="EMBL" id="KAJ0075497.1"/>
    </source>
</evidence>
<dbReference type="Proteomes" id="UP001164250">
    <property type="component" value="Chromosome 15"/>
</dbReference>
<reference evidence="2" key="1">
    <citation type="journal article" date="2023" name="G3 (Bethesda)">
        <title>Genome assembly and association tests identify interacting loci associated with vigor, precocity, and sex in interspecific pistachio rootstocks.</title>
        <authorList>
            <person name="Palmer W."/>
            <person name="Jacygrad E."/>
            <person name="Sagayaradj S."/>
            <person name="Cavanaugh K."/>
            <person name="Han R."/>
            <person name="Bertier L."/>
            <person name="Beede B."/>
            <person name="Kafkas S."/>
            <person name="Golino D."/>
            <person name="Preece J."/>
            <person name="Michelmore R."/>
        </authorList>
    </citation>
    <scope>NUCLEOTIDE SEQUENCE [LARGE SCALE GENOMIC DNA]</scope>
</reference>
<dbReference type="EMBL" id="CM047910">
    <property type="protein sequence ID" value="KAJ0075497.1"/>
    <property type="molecule type" value="Genomic_DNA"/>
</dbReference>
<accession>A0ACC0ZTW9</accession>
<keyword evidence="2" id="KW-1185">Reference proteome</keyword>
<gene>
    <name evidence="1" type="ORF">Patl1_34330</name>
</gene>
<organism evidence="1 2">
    <name type="scientific">Pistacia atlantica</name>
    <dbReference type="NCBI Taxonomy" id="434234"/>
    <lineage>
        <taxon>Eukaryota</taxon>
        <taxon>Viridiplantae</taxon>
        <taxon>Streptophyta</taxon>
        <taxon>Embryophyta</taxon>
        <taxon>Tracheophyta</taxon>
        <taxon>Spermatophyta</taxon>
        <taxon>Magnoliopsida</taxon>
        <taxon>eudicotyledons</taxon>
        <taxon>Gunneridae</taxon>
        <taxon>Pentapetalae</taxon>
        <taxon>rosids</taxon>
        <taxon>malvids</taxon>
        <taxon>Sapindales</taxon>
        <taxon>Anacardiaceae</taxon>
        <taxon>Pistacia</taxon>
    </lineage>
</organism>
<name>A0ACC0ZTW9_9ROSI</name>
<evidence type="ECO:0000313" key="2">
    <source>
        <dbReference type="Proteomes" id="UP001164250"/>
    </source>
</evidence>
<protein>
    <submittedName>
        <fullName evidence="1">Uncharacterized protein</fullName>
    </submittedName>
</protein>
<proteinExistence type="predicted"/>